<feature type="compositionally biased region" description="Acidic residues" evidence="13">
    <location>
        <begin position="231"/>
        <end position="268"/>
    </location>
</feature>
<dbReference type="InterPro" id="IPR044974">
    <property type="entry name" value="Disease_R_plants"/>
</dbReference>
<dbReference type="InterPro" id="IPR002182">
    <property type="entry name" value="NB-ARC"/>
</dbReference>
<evidence type="ECO:0000259" key="14">
    <source>
        <dbReference type="Pfam" id="PF00931"/>
    </source>
</evidence>
<evidence type="ECO:0000313" key="19">
    <source>
        <dbReference type="Proteomes" id="UP001161247"/>
    </source>
</evidence>
<evidence type="ECO:0000256" key="9">
    <source>
        <dbReference type="ARBA" id="ARBA00022741"/>
    </source>
</evidence>
<dbReference type="Gene3D" id="1.10.8.430">
    <property type="entry name" value="Helical domain of apoptotic protease-activating factors"/>
    <property type="match status" value="1"/>
</dbReference>
<feature type="region of interest" description="Disordered" evidence="13">
    <location>
        <begin position="209"/>
        <end position="268"/>
    </location>
</feature>
<protein>
    <submittedName>
        <fullName evidence="18">OLC1v1014067C1</fullName>
    </submittedName>
</protein>
<dbReference type="SUPFAM" id="SSF52058">
    <property type="entry name" value="L domain-like"/>
    <property type="match status" value="1"/>
</dbReference>
<dbReference type="EMBL" id="OX459124">
    <property type="protein sequence ID" value="CAI9113461.1"/>
    <property type="molecule type" value="Genomic_DNA"/>
</dbReference>
<keyword evidence="8" id="KW-0677">Repeat</keyword>
<keyword evidence="11" id="KW-0067">ATP-binding</keyword>
<keyword evidence="19" id="KW-1185">Reference proteome</keyword>
<proteinExistence type="inferred from homology"/>
<dbReference type="SUPFAM" id="SSF52540">
    <property type="entry name" value="P-loop containing nucleoside triphosphate hydrolases"/>
    <property type="match status" value="1"/>
</dbReference>
<feature type="compositionally biased region" description="Acidic residues" evidence="13">
    <location>
        <begin position="210"/>
        <end position="224"/>
    </location>
</feature>
<evidence type="ECO:0000259" key="15">
    <source>
        <dbReference type="Pfam" id="PF12061"/>
    </source>
</evidence>
<dbReference type="GO" id="GO:0005524">
    <property type="term" value="F:ATP binding"/>
    <property type="evidence" value="ECO:0007669"/>
    <property type="project" value="UniProtKB-KW"/>
</dbReference>
<dbReference type="GO" id="GO:0009626">
    <property type="term" value="P:plant-type hypersensitive response"/>
    <property type="evidence" value="ECO:0007669"/>
    <property type="project" value="UniProtKB-KW"/>
</dbReference>
<dbReference type="InterPro" id="IPR021929">
    <property type="entry name" value="R1A-like_N"/>
</dbReference>
<dbReference type="Gene3D" id="1.10.10.10">
    <property type="entry name" value="Winged helix-like DNA-binding domain superfamily/Winged helix DNA-binding domain"/>
    <property type="match status" value="1"/>
</dbReference>
<feature type="domain" description="Late blight resistance protein R1A-like N-terminal" evidence="15">
    <location>
        <begin position="284"/>
        <end position="403"/>
    </location>
</feature>
<evidence type="ECO:0000256" key="7">
    <source>
        <dbReference type="ARBA" id="ARBA00022667"/>
    </source>
</evidence>
<dbReference type="GO" id="GO:0005737">
    <property type="term" value="C:cytoplasm"/>
    <property type="evidence" value="ECO:0007669"/>
    <property type="project" value="UniProtKB-SubCell"/>
</dbReference>
<feature type="domain" description="Disease resistance protein winged helix" evidence="16">
    <location>
        <begin position="836"/>
        <end position="918"/>
    </location>
</feature>
<dbReference type="Pfam" id="PF00931">
    <property type="entry name" value="NB-ARC"/>
    <property type="match status" value="1"/>
</dbReference>
<evidence type="ECO:0000256" key="1">
    <source>
        <dbReference type="ARBA" id="ARBA00002074"/>
    </source>
</evidence>
<comment type="similarity">
    <text evidence="4">Belongs to the disease resistance NB-LRR family.</text>
</comment>
<accession>A0AAV1E1Z5</accession>
<evidence type="ECO:0000256" key="3">
    <source>
        <dbReference type="ARBA" id="ARBA00004496"/>
    </source>
</evidence>
<keyword evidence="5" id="KW-0963">Cytoplasm</keyword>
<dbReference type="PANTHER" id="PTHR23155">
    <property type="entry name" value="DISEASE RESISTANCE PROTEIN RP"/>
    <property type="match status" value="1"/>
</dbReference>
<dbReference type="Gene3D" id="3.40.50.300">
    <property type="entry name" value="P-loop containing nucleotide triphosphate hydrolases"/>
    <property type="match status" value="1"/>
</dbReference>
<sequence>MNMDSSAFSASIGSALHDLDLVLNQLSPSLGRIRRRKEFIFYLHSLKIFVLISSRNLDNQLLEAKLPSFLLRVEDTVHKLAQQFHHPDAEQLTKLDKSVADELLDEMESLHEEIDEWYFTMRDSLLSELSDSLFTIDDIYQIITSILELLEENYHRKGTEALFEEVKVLQSLISFVFKPTPQLLAHAKNVAIHTHLHFRCPRALGKSYEDFGEESDKDSDQESEQDSHEDSDGESDEESEEDSDGDSNAESDEESEEDSDEDSDVAEPLDDKWVQDSIFTWVQTIKSNDPLVCETYIQALNSSKWARKSVETTHHQHIDDGAFIATKNFLDSLIHNLWELLRLNSVCLLPVKDQMMELYRKFRSLRTILKQQQPTNNIKADIVSLLYDAGVLIFSLYQTDKEVDLGCFHDLLKTTKTILLQLGVEDPPVPEFNFPKTNQLGFVDFVLEKLVDLGSCEAEPTANSMHIQTIHEELLSLRSFLGDIVQFREKHEELQALWNRVLEVTCKVECLIDHLLAGDLPVSSPNSVGAILKDVKDVKLKIEVKRPEIEDKRQQNRLKEGTRTHTLLPSQTTSSGRNNEVVGFADDAKQIMGRLKRGPKQLKVITIVGMPGLGKTTLASKVYNDVSISLYFQVRAWCSISQALDKKNVLVQLLKQVDPNYKSDSELNEQDLVERLWRSLKGKRYLLYLDDIWGKEAWNSLAEAFPDDKCGSRILLTSRHQGVAPSHMLDQEPHFLQPLNEGESWELFRRKLFPGLYLALPDLVMKFVAYCKGLPLTIIIVAGILKNTEPEDWMKILEDLSSGDESVTRHCMDSLELSYKCLPDHLKPCLLYFGAFPEDAQIPTERLLYLWVAEGFIRKAEEEVAEGKRDKDVAAEKRIIDVAKDYLNGLIGRSLIMVSDKRLNGGVKKCRIHDLLLDYCLQKSKDDHFLHLVKGNELLGFNEPCNLRRLSIHSTAKHFKQSKLFCPRARSLLFQAPPSSSYQASGDASFVIGIFKLLRVLDLEGINLWSEFPSEISLLVQLTFLAIQGDFTSIPSCIAKLSNLETLIVDPMESISLPDSLWNLQKLKYLRIKDEGGIVPIGNLDNLPILYELDVFCGACIPYDCSLERLMTKFPNIRKLRCWIGLDEDDESEYPHAAIVVPDFLTQLESAQLSWDAEKPELPKGLELSFPENLKELKLHGFELSGENMSTIGKLPNLQVLKLSGTKLEDETWEMREGEFSELRVLKLEDMELVRWIADDDQLKCLQKLVLEGCTDLEEMPCNCLENIQALETIEVFQCSDAIEELVRQIEEQQKEGWGNLSLQIEII</sequence>
<evidence type="ECO:0000256" key="4">
    <source>
        <dbReference type="ARBA" id="ARBA00008894"/>
    </source>
</evidence>
<dbReference type="InterPro" id="IPR036388">
    <property type="entry name" value="WH-like_DNA-bd_sf"/>
</dbReference>
<dbReference type="Pfam" id="PF12061">
    <property type="entry name" value="NB-LRR"/>
    <property type="match status" value="1"/>
</dbReference>
<evidence type="ECO:0000313" key="18">
    <source>
        <dbReference type="EMBL" id="CAI9113461.1"/>
    </source>
</evidence>
<evidence type="ECO:0000259" key="17">
    <source>
        <dbReference type="Pfam" id="PF23598"/>
    </source>
</evidence>
<evidence type="ECO:0000256" key="13">
    <source>
        <dbReference type="SAM" id="MobiDB-lite"/>
    </source>
</evidence>
<feature type="domain" description="NB-ARC" evidence="14">
    <location>
        <begin position="587"/>
        <end position="754"/>
    </location>
</feature>
<dbReference type="GO" id="GO:0016020">
    <property type="term" value="C:membrane"/>
    <property type="evidence" value="ECO:0007669"/>
    <property type="project" value="UniProtKB-SubCell"/>
</dbReference>
<gene>
    <name evidence="18" type="ORF">OLC1_LOCUS20474</name>
</gene>
<dbReference type="InterPro" id="IPR042197">
    <property type="entry name" value="Apaf_helical"/>
</dbReference>
<keyword evidence="6" id="KW-0433">Leucine-rich repeat</keyword>
<organism evidence="18 19">
    <name type="scientific">Oldenlandia corymbosa var. corymbosa</name>
    <dbReference type="NCBI Taxonomy" id="529605"/>
    <lineage>
        <taxon>Eukaryota</taxon>
        <taxon>Viridiplantae</taxon>
        <taxon>Streptophyta</taxon>
        <taxon>Embryophyta</taxon>
        <taxon>Tracheophyta</taxon>
        <taxon>Spermatophyta</taxon>
        <taxon>Magnoliopsida</taxon>
        <taxon>eudicotyledons</taxon>
        <taxon>Gunneridae</taxon>
        <taxon>Pentapetalae</taxon>
        <taxon>asterids</taxon>
        <taxon>lamiids</taxon>
        <taxon>Gentianales</taxon>
        <taxon>Rubiaceae</taxon>
        <taxon>Rubioideae</taxon>
        <taxon>Spermacoceae</taxon>
        <taxon>Hedyotis-Oldenlandia complex</taxon>
        <taxon>Oldenlandia</taxon>
    </lineage>
</organism>
<dbReference type="Pfam" id="PF23598">
    <property type="entry name" value="LRR_14"/>
    <property type="match status" value="1"/>
</dbReference>
<comment type="function">
    <text evidence="1">Confers resistance to late blight (Phytophthora infestans) races carrying the avirulence gene Avr1. Resistance proteins guard the plant against pathogens that contain an appropriate avirulence protein via an indirect interaction with this avirulence protein. That triggers a defense system including the hypersensitive response, which restricts the pathogen growth.</text>
</comment>
<feature type="domain" description="Disease resistance R13L4/SHOC-2-like LRR" evidence="17">
    <location>
        <begin position="997"/>
        <end position="1292"/>
    </location>
</feature>
<dbReference type="FunFam" id="1.10.10.10:FF:000322">
    <property type="entry name" value="Probable disease resistance protein At1g63360"/>
    <property type="match status" value="1"/>
</dbReference>
<keyword evidence="9" id="KW-0547">Nucleotide-binding</keyword>
<dbReference type="PRINTS" id="PR00364">
    <property type="entry name" value="DISEASERSIST"/>
</dbReference>
<dbReference type="GO" id="GO:0043531">
    <property type="term" value="F:ADP binding"/>
    <property type="evidence" value="ECO:0007669"/>
    <property type="project" value="InterPro"/>
</dbReference>
<dbReference type="CDD" id="cd14798">
    <property type="entry name" value="RX-CC_like"/>
    <property type="match status" value="1"/>
</dbReference>
<name>A0AAV1E1Z5_OLDCO</name>
<dbReference type="Proteomes" id="UP001161247">
    <property type="component" value="Chromosome 7"/>
</dbReference>
<dbReference type="InterPro" id="IPR027417">
    <property type="entry name" value="P-loop_NTPase"/>
</dbReference>
<evidence type="ECO:0000256" key="8">
    <source>
        <dbReference type="ARBA" id="ARBA00022737"/>
    </source>
</evidence>
<evidence type="ECO:0000256" key="2">
    <source>
        <dbReference type="ARBA" id="ARBA00004170"/>
    </source>
</evidence>
<evidence type="ECO:0000256" key="5">
    <source>
        <dbReference type="ARBA" id="ARBA00022490"/>
    </source>
</evidence>
<dbReference type="Pfam" id="PF23559">
    <property type="entry name" value="WHD_DRP"/>
    <property type="match status" value="1"/>
</dbReference>
<evidence type="ECO:0000256" key="12">
    <source>
        <dbReference type="ARBA" id="ARBA00023054"/>
    </source>
</evidence>
<dbReference type="PANTHER" id="PTHR23155:SF1152">
    <property type="entry name" value="AAA+ ATPASE DOMAIN-CONTAINING PROTEIN"/>
    <property type="match status" value="1"/>
</dbReference>
<dbReference type="GO" id="GO:0051607">
    <property type="term" value="P:defense response to virus"/>
    <property type="evidence" value="ECO:0007669"/>
    <property type="project" value="UniProtKB-ARBA"/>
</dbReference>
<evidence type="ECO:0000259" key="16">
    <source>
        <dbReference type="Pfam" id="PF23559"/>
    </source>
</evidence>
<keyword evidence="10" id="KW-0611">Plant defense</keyword>
<dbReference type="FunFam" id="3.40.50.300:FF:001091">
    <property type="entry name" value="Probable disease resistance protein At1g61300"/>
    <property type="match status" value="1"/>
</dbReference>
<dbReference type="InterPro" id="IPR038005">
    <property type="entry name" value="RX-like_CC"/>
</dbReference>
<dbReference type="InterPro" id="IPR055414">
    <property type="entry name" value="LRR_R13L4/SHOC2-like"/>
</dbReference>
<evidence type="ECO:0000256" key="10">
    <source>
        <dbReference type="ARBA" id="ARBA00022821"/>
    </source>
</evidence>
<evidence type="ECO:0000256" key="11">
    <source>
        <dbReference type="ARBA" id="ARBA00022840"/>
    </source>
</evidence>
<evidence type="ECO:0000256" key="6">
    <source>
        <dbReference type="ARBA" id="ARBA00022614"/>
    </source>
</evidence>
<dbReference type="InterPro" id="IPR032675">
    <property type="entry name" value="LRR_dom_sf"/>
</dbReference>
<keyword evidence="12" id="KW-0175">Coiled coil</keyword>
<reference evidence="18" key="1">
    <citation type="submission" date="2023-03" db="EMBL/GenBank/DDBJ databases">
        <authorList>
            <person name="Julca I."/>
        </authorList>
    </citation>
    <scope>NUCLEOTIDE SEQUENCE</scope>
</reference>
<dbReference type="InterPro" id="IPR058922">
    <property type="entry name" value="WHD_DRP"/>
</dbReference>
<comment type="subcellular location">
    <subcellularLocation>
        <location evidence="3">Cytoplasm</location>
    </subcellularLocation>
    <subcellularLocation>
        <location evidence="2">Membrane</location>
        <topology evidence="2">Peripheral membrane protein</topology>
    </subcellularLocation>
</comment>
<dbReference type="Gene3D" id="3.80.10.10">
    <property type="entry name" value="Ribonuclease Inhibitor"/>
    <property type="match status" value="1"/>
</dbReference>
<keyword evidence="7" id="KW-0381">Hypersensitive response</keyword>